<feature type="domain" description="MmeI-like DNA-methyltransferase" evidence="9">
    <location>
        <begin position="361"/>
        <end position="624"/>
    </location>
</feature>
<dbReference type="Pfam" id="PF20465">
    <property type="entry name" value="MmeI_hel"/>
    <property type="match status" value="1"/>
</dbReference>
<dbReference type="Proteomes" id="UP000462658">
    <property type="component" value="Unassembled WGS sequence"/>
</dbReference>
<dbReference type="InterPro" id="IPR046816">
    <property type="entry name" value="MmeI_Mtase"/>
</dbReference>
<dbReference type="EMBL" id="WMZA01000001">
    <property type="protein sequence ID" value="MTR61831.1"/>
    <property type="molecule type" value="Genomic_DNA"/>
</dbReference>
<sequence length="931" mass="107735">MNITEQKKKAKEFIKRWENRGNERQDSQSFWLDLLQSVYGIEKPTEYITFEDKVKMDHTSFIDGFIDTTKVLIEQKGADKDLNQAIRQSDNTLLTPFQQAKRYSANLPYSKRPRWIVTCNFKEFYVYDMEQPNGEPKVIRLSDLDKEAYRLEFLIDKTNEHLEHEMKVSIEAGEIVGEIYEGLLKQYINPESPESLHAINQLVVRLVFCLYAEDAGIFGHRMMFHDYLARFGSRDFRRALIDLFSILDTPVEERDPYLDDELLSFPYVNGGMFAENNLEIPNFTEELRELILEHASSSFDWSEISPTIFGSVFESTLNPETRRSGGMHYTSIENIHKVIDPLFLDELRNELNEIRQFKQFKTVEQRAKQFQLKLSSLTFFDPACGSGNFLTETYTSLRRLENEAIKLYMGDAVALDLGQELVKVKLNQFYGIEINDFAVSVAKTALWIAENQMLEETKDIVFANIDFLPLKSYTNIVEGNALKIDWETIVPKDKLSYIIGNPPFIGHSLQNSVQKSEIKSIFVDEFGKPYRLSGKIDYVAGWYFKASELMYGTNIRTAFVSTNSITQGEQVAGIWKPLIERFGVKIDFAWRTFVWNSDASEKAKVHCVIIGFSINANVKEFTLFDNELVNVVSKINPYLVEGDNIFVESRREPLFAQTPMFAGGKPTDGGNLILTIEEKDKLIEKNKDIEKFIRPFLMGADFIKRKPRYCIWLYKVNPSQFRQNPEIMERVKKVQEFRLSSPSKITNKKAERPTEFDEIRDSSDDYLAFPKVSSENRRYVPIDYLSREVIPGDKLFMVPNASLYDFGILTSNVHMAWMRTVAGRMKSDYSYSNTVVYNNFPIPEFTDKQKEKISNTAKAILDARNLYPDTSFADLYDELTMPVELRRAHQANDKAVMEAYGLTKIVDGKKTWLTESETVAKLFEMYKEITK</sequence>
<comment type="caution">
    <text evidence="10">The sequence shown here is derived from an EMBL/GenBank/DDBJ whole genome shotgun (WGS) entry which is preliminary data.</text>
</comment>
<dbReference type="Pfam" id="PF20473">
    <property type="entry name" value="MmeI_Mtase"/>
    <property type="match status" value="1"/>
</dbReference>
<dbReference type="InterPro" id="IPR002052">
    <property type="entry name" value="DNA_methylase_N6_adenine_CS"/>
</dbReference>
<evidence type="ECO:0000313" key="11">
    <source>
        <dbReference type="Proteomes" id="UP000462658"/>
    </source>
</evidence>
<proteinExistence type="predicted"/>
<feature type="domain" description="MmeI-like helicase spacer" evidence="6">
    <location>
        <begin position="197"/>
        <end position="273"/>
    </location>
</feature>
<dbReference type="PANTHER" id="PTHR33841">
    <property type="entry name" value="DNA METHYLTRANSFERASE YEEA-RELATED"/>
    <property type="match status" value="1"/>
</dbReference>
<evidence type="ECO:0000259" key="6">
    <source>
        <dbReference type="Pfam" id="PF20465"/>
    </source>
</evidence>
<feature type="domain" description="MmeI-like target recognition" evidence="7">
    <location>
        <begin position="642"/>
        <end position="844"/>
    </location>
</feature>
<dbReference type="InterPro" id="IPR046819">
    <property type="entry name" value="MmeI_hel"/>
</dbReference>
<evidence type="ECO:0000259" key="9">
    <source>
        <dbReference type="Pfam" id="PF20473"/>
    </source>
</evidence>
<evidence type="ECO:0000313" key="10">
    <source>
        <dbReference type="EMBL" id="MTR61831.1"/>
    </source>
</evidence>
<name>A0A6L6LDH9_STRPA</name>
<evidence type="ECO:0000256" key="3">
    <source>
        <dbReference type="ARBA" id="ARBA00022679"/>
    </source>
</evidence>
<dbReference type="Pfam" id="PF20467">
    <property type="entry name" value="MmeI_C"/>
    <property type="match status" value="1"/>
</dbReference>
<comment type="catalytic activity">
    <reaction evidence="4">
        <text>a 2'-deoxyadenosine in DNA + S-adenosyl-L-methionine = an N(6)-methyl-2'-deoxyadenosine in DNA + S-adenosyl-L-homocysteine + H(+)</text>
        <dbReference type="Rhea" id="RHEA:15197"/>
        <dbReference type="Rhea" id="RHEA-COMP:12418"/>
        <dbReference type="Rhea" id="RHEA-COMP:12419"/>
        <dbReference type="ChEBI" id="CHEBI:15378"/>
        <dbReference type="ChEBI" id="CHEBI:57856"/>
        <dbReference type="ChEBI" id="CHEBI:59789"/>
        <dbReference type="ChEBI" id="CHEBI:90615"/>
        <dbReference type="ChEBI" id="CHEBI:90616"/>
        <dbReference type="EC" id="2.1.1.72"/>
    </reaction>
</comment>
<gene>
    <name evidence="10" type="ORF">GMC80_00285</name>
</gene>
<dbReference type="InterPro" id="IPR046820">
    <property type="entry name" value="MmeI_TRD"/>
</dbReference>
<dbReference type="PANTHER" id="PTHR33841:SF1">
    <property type="entry name" value="DNA METHYLTRANSFERASE A"/>
    <property type="match status" value="1"/>
</dbReference>
<keyword evidence="3" id="KW-0808">Transferase</keyword>
<evidence type="ECO:0000256" key="1">
    <source>
        <dbReference type="ARBA" id="ARBA00011900"/>
    </source>
</evidence>
<dbReference type="PRINTS" id="PR00507">
    <property type="entry name" value="N12N6MTFRASE"/>
</dbReference>
<accession>A0A6L6LDH9</accession>
<dbReference type="SUPFAM" id="SSF53335">
    <property type="entry name" value="S-adenosyl-L-methionine-dependent methyltransferases"/>
    <property type="match status" value="1"/>
</dbReference>
<evidence type="ECO:0000256" key="4">
    <source>
        <dbReference type="ARBA" id="ARBA00047942"/>
    </source>
</evidence>
<keyword evidence="2 10" id="KW-0489">Methyltransferase</keyword>
<evidence type="ECO:0000259" key="5">
    <source>
        <dbReference type="Pfam" id="PF20464"/>
    </source>
</evidence>
<dbReference type="Pfam" id="PF20464">
    <property type="entry name" value="MmeI_N"/>
    <property type="match status" value="1"/>
</dbReference>
<dbReference type="GO" id="GO:0009007">
    <property type="term" value="F:site-specific DNA-methyltransferase (adenine-specific) activity"/>
    <property type="evidence" value="ECO:0007669"/>
    <property type="project" value="UniProtKB-EC"/>
</dbReference>
<evidence type="ECO:0000259" key="8">
    <source>
        <dbReference type="Pfam" id="PF20467"/>
    </source>
</evidence>
<dbReference type="GO" id="GO:0032259">
    <property type="term" value="P:methylation"/>
    <property type="evidence" value="ECO:0007669"/>
    <property type="project" value="UniProtKB-KW"/>
</dbReference>
<dbReference type="InterPro" id="IPR046817">
    <property type="entry name" value="MmeI_N"/>
</dbReference>
<dbReference type="Gene3D" id="3.40.50.150">
    <property type="entry name" value="Vaccinia Virus protein VP39"/>
    <property type="match status" value="1"/>
</dbReference>
<evidence type="ECO:0000259" key="7">
    <source>
        <dbReference type="Pfam" id="PF20466"/>
    </source>
</evidence>
<dbReference type="InterPro" id="IPR029063">
    <property type="entry name" value="SAM-dependent_MTases_sf"/>
</dbReference>
<dbReference type="PROSITE" id="PS00092">
    <property type="entry name" value="N6_MTASE"/>
    <property type="match status" value="1"/>
</dbReference>
<feature type="domain" description="MmeI-like N-terminal" evidence="5">
    <location>
        <begin position="9"/>
        <end position="186"/>
    </location>
</feature>
<dbReference type="InterPro" id="IPR046818">
    <property type="entry name" value="MmeI_C"/>
</dbReference>
<dbReference type="Pfam" id="PF20466">
    <property type="entry name" value="MmeI_TRD"/>
    <property type="match status" value="1"/>
</dbReference>
<organism evidence="10 11">
    <name type="scientific">Streptococcus parasanguinis</name>
    <dbReference type="NCBI Taxonomy" id="1318"/>
    <lineage>
        <taxon>Bacteria</taxon>
        <taxon>Bacillati</taxon>
        <taxon>Bacillota</taxon>
        <taxon>Bacilli</taxon>
        <taxon>Lactobacillales</taxon>
        <taxon>Streptococcaceae</taxon>
        <taxon>Streptococcus</taxon>
    </lineage>
</organism>
<reference evidence="10 11" key="1">
    <citation type="journal article" date="2019" name="Nat. Med.">
        <title>A library of human gut bacterial isolates paired with longitudinal multiomics data enables mechanistic microbiome research.</title>
        <authorList>
            <person name="Poyet M."/>
            <person name="Groussin M."/>
            <person name="Gibbons S.M."/>
            <person name="Avila-Pacheco J."/>
            <person name="Jiang X."/>
            <person name="Kearney S.M."/>
            <person name="Perrotta A.R."/>
            <person name="Berdy B."/>
            <person name="Zhao S."/>
            <person name="Lieberman T.D."/>
            <person name="Swanson P.K."/>
            <person name="Smith M."/>
            <person name="Roesemann S."/>
            <person name="Alexander J.E."/>
            <person name="Rich S.A."/>
            <person name="Livny J."/>
            <person name="Vlamakis H."/>
            <person name="Clish C."/>
            <person name="Bullock K."/>
            <person name="Deik A."/>
            <person name="Scott J."/>
            <person name="Pierce K.A."/>
            <person name="Xavier R.J."/>
            <person name="Alm E.J."/>
        </authorList>
    </citation>
    <scope>NUCLEOTIDE SEQUENCE [LARGE SCALE GENOMIC DNA]</scope>
    <source>
        <strain evidence="10 11">BIOML-A10</strain>
    </source>
</reference>
<feature type="domain" description="MmeI-like C-terminal" evidence="8">
    <location>
        <begin position="846"/>
        <end position="931"/>
    </location>
</feature>
<dbReference type="InterPro" id="IPR050953">
    <property type="entry name" value="N4_N6_ade-DNA_methylase"/>
</dbReference>
<protein>
    <recommendedName>
        <fullName evidence="1">site-specific DNA-methyltransferase (adenine-specific)</fullName>
        <ecNumber evidence="1">2.1.1.72</ecNumber>
    </recommendedName>
</protein>
<dbReference type="EC" id="2.1.1.72" evidence="1"/>
<dbReference type="RefSeq" id="WP_049504259.1">
    <property type="nucleotide sequence ID" value="NZ_JVGP01000037.1"/>
</dbReference>
<evidence type="ECO:0000256" key="2">
    <source>
        <dbReference type="ARBA" id="ARBA00022603"/>
    </source>
</evidence>
<dbReference type="GO" id="GO:0003676">
    <property type="term" value="F:nucleic acid binding"/>
    <property type="evidence" value="ECO:0007669"/>
    <property type="project" value="InterPro"/>
</dbReference>
<dbReference type="AlphaFoldDB" id="A0A6L6LDH9"/>